<evidence type="ECO:0000256" key="2">
    <source>
        <dbReference type="ARBA" id="ARBA00022908"/>
    </source>
</evidence>
<dbReference type="InterPro" id="IPR013762">
    <property type="entry name" value="Integrase-like_cat_sf"/>
</dbReference>
<dbReference type="AlphaFoldDB" id="A0A5P1RAE1"/>
<dbReference type="InterPro" id="IPR011010">
    <property type="entry name" value="DNA_brk_join_enz"/>
</dbReference>
<dbReference type="RefSeq" id="WP_138988632.1">
    <property type="nucleotide sequence ID" value="NZ_CP043869.1"/>
</dbReference>
<dbReference type="GO" id="GO:0003677">
    <property type="term" value="F:DNA binding"/>
    <property type="evidence" value="ECO:0007669"/>
    <property type="project" value="UniProtKB-KW"/>
</dbReference>
<dbReference type="GO" id="GO:0006310">
    <property type="term" value="P:DNA recombination"/>
    <property type="evidence" value="ECO:0007669"/>
    <property type="project" value="UniProtKB-KW"/>
</dbReference>
<dbReference type="InterPro" id="IPR002104">
    <property type="entry name" value="Integrase_catalytic"/>
</dbReference>
<proteinExistence type="inferred from homology"/>
<dbReference type="KEGG" id="ncu:F0U83_05760"/>
<dbReference type="InterPro" id="IPR053876">
    <property type="entry name" value="Phage_int_M"/>
</dbReference>
<keyword evidence="3" id="KW-0238">DNA-binding</keyword>
<dbReference type="EMBL" id="CP043869">
    <property type="protein sequence ID" value="QEQ96252.1"/>
    <property type="molecule type" value="Genomic_DNA"/>
</dbReference>
<keyword evidence="2" id="KW-0229">DNA integration</keyword>
<feature type="domain" description="Tyr recombinase" evidence="5">
    <location>
        <begin position="222"/>
        <end position="373"/>
    </location>
</feature>
<name>A0A5P1RAE1_9GAMM</name>
<dbReference type="SUPFAM" id="SSF56349">
    <property type="entry name" value="DNA breaking-rejoining enzymes"/>
    <property type="match status" value="1"/>
</dbReference>
<keyword evidence="4" id="KW-0233">DNA recombination</keyword>
<dbReference type="InterPro" id="IPR015094">
    <property type="entry name" value="Integrase_lambda-typ_DNA-bd_N"/>
</dbReference>
<accession>A0A5P1RAE1</accession>
<dbReference type="GO" id="GO:0008907">
    <property type="term" value="F:integrase activity"/>
    <property type="evidence" value="ECO:0007669"/>
    <property type="project" value="InterPro"/>
</dbReference>
<evidence type="ECO:0000259" key="7">
    <source>
        <dbReference type="Pfam" id="PF22022"/>
    </source>
</evidence>
<organism evidence="8 9">
    <name type="scientific">Neptunomonas concharum</name>
    <dbReference type="NCBI Taxonomy" id="1031538"/>
    <lineage>
        <taxon>Bacteria</taxon>
        <taxon>Pseudomonadati</taxon>
        <taxon>Pseudomonadota</taxon>
        <taxon>Gammaproteobacteria</taxon>
        <taxon>Oceanospirillales</taxon>
        <taxon>Oceanospirillaceae</taxon>
        <taxon>Neptunomonas</taxon>
    </lineage>
</organism>
<dbReference type="Gene3D" id="1.10.150.130">
    <property type="match status" value="1"/>
</dbReference>
<sequence>MAAAPRKQKFTNVPNLYVKRDKRTGKLSCQYRDIRPNAIKEWWGLGPDLQKAEAQARQLNAVIAQIIIERETKAIIERDVCQSVTVNAWYETYLKILTERLAHNEIKRSTFDQKRWAFSSVLESHGHLKLSQLTTMEISKIINTYIKANKPTMGQRVRTVIIEFFDEAIAAGYFPADKPNPARVTRTPRIKIKRARLTTELFISALEWSKKNQAPYLWHSYLLAATTAQRLDDIGNAAFKNVRVLEGEKFLSFVQSKTGTKVMIPLTLKLDVLGISVGEVVALCRDNVVSPWLFHHTKKVGQAEKGSQVRIKSLSNGFSKAIRAVKPQWEDYLPPSFHEIRSWSEREYKKQGINTQNLLGHKHQSTTDIYADTRGHDWIIVKG</sequence>
<dbReference type="Gene3D" id="1.10.443.10">
    <property type="entry name" value="Intergrase catalytic core"/>
    <property type="match status" value="1"/>
</dbReference>
<protein>
    <submittedName>
        <fullName evidence="8">Tyrosine-type recombinase/integrase</fullName>
    </submittedName>
</protein>
<keyword evidence="9" id="KW-1185">Reference proteome</keyword>
<evidence type="ECO:0000259" key="5">
    <source>
        <dbReference type="Pfam" id="PF00589"/>
    </source>
</evidence>
<evidence type="ECO:0000256" key="4">
    <source>
        <dbReference type="ARBA" id="ARBA00023172"/>
    </source>
</evidence>
<evidence type="ECO:0000259" key="6">
    <source>
        <dbReference type="Pfam" id="PF09003"/>
    </source>
</evidence>
<dbReference type="Pfam" id="PF09003">
    <property type="entry name" value="Arm-DNA-bind_1"/>
    <property type="match status" value="1"/>
</dbReference>
<feature type="domain" description="Integrase lambda-type N-terminal DNA-binding" evidence="6">
    <location>
        <begin position="1"/>
        <end position="64"/>
    </location>
</feature>
<dbReference type="Proteomes" id="UP000324760">
    <property type="component" value="Chromosome"/>
</dbReference>
<evidence type="ECO:0000256" key="1">
    <source>
        <dbReference type="ARBA" id="ARBA00008857"/>
    </source>
</evidence>
<dbReference type="InterPro" id="IPR010998">
    <property type="entry name" value="Integrase_recombinase_N"/>
</dbReference>
<comment type="similarity">
    <text evidence="1">Belongs to the 'phage' integrase family.</text>
</comment>
<feature type="domain" description="Phage integrase central" evidence="7">
    <location>
        <begin position="104"/>
        <end position="181"/>
    </location>
</feature>
<evidence type="ECO:0000313" key="8">
    <source>
        <dbReference type="EMBL" id="QEQ96252.1"/>
    </source>
</evidence>
<evidence type="ECO:0000313" key="9">
    <source>
        <dbReference type="Proteomes" id="UP000324760"/>
    </source>
</evidence>
<reference evidence="8 9" key="1">
    <citation type="journal article" date="2019" name="Biochem. Eng. J.">
        <title>Metabolic engineering of the marine bacteria Neptunomonas concharum for the production of acetoin and meso-2,3-butanediol from acetate.</title>
        <authorList>
            <person name="Li W."/>
            <person name="Pu N."/>
            <person name="Liu C.-X."/>
            <person name="Yuan Q.-P."/>
            <person name="Li Z.-J."/>
        </authorList>
    </citation>
    <scope>NUCLEOTIDE SEQUENCE [LARGE SCALE GENOMIC DNA]</scope>
    <source>
        <strain evidence="8 9">JCM17730</strain>
    </source>
</reference>
<dbReference type="OrthoDB" id="8781634at2"/>
<dbReference type="Gene3D" id="3.30.160.60">
    <property type="entry name" value="Classic Zinc Finger"/>
    <property type="match status" value="1"/>
</dbReference>
<evidence type="ECO:0000256" key="3">
    <source>
        <dbReference type="ARBA" id="ARBA00023125"/>
    </source>
</evidence>
<dbReference type="Pfam" id="PF00589">
    <property type="entry name" value="Phage_integrase"/>
    <property type="match status" value="1"/>
</dbReference>
<dbReference type="Pfam" id="PF22022">
    <property type="entry name" value="Phage_int_M"/>
    <property type="match status" value="1"/>
</dbReference>
<gene>
    <name evidence="8" type="ORF">F0U83_05760</name>
</gene>